<comment type="caution">
    <text evidence="1">The sequence shown here is derived from an EMBL/GenBank/DDBJ whole genome shotgun (WGS) entry which is preliminary data.</text>
</comment>
<organism evidence="1 2">
    <name type="scientific">Necator americanus</name>
    <name type="common">Human hookworm</name>
    <dbReference type="NCBI Taxonomy" id="51031"/>
    <lineage>
        <taxon>Eukaryota</taxon>
        <taxon>Metazoa</taxon>
        <taxon>Ecdysozoa</taxon>
        <taxon>Nematoda</taxon>
        <taxon>Chromadorea</taxon>
        <taxon>Rhabditida</taxon>
        <taxon>Rhabditina</taxon>
        <taxon>Rhabditomorpha</taxon>
        <taxon>Strongyloidea</taxon>
        <taxon>Ancylostomatidae</taxon>
        <taxon>Bunostominae</taxon>
        <taxon>Necator</taxon>
    </lineage>
</organism>
<dbReference type="Proteomes" id="UP001303046">
    <property type="component" value="Unassembled WGS sequence"/>
</dbReference>
<evidence type="ECO:0000313" key="2">
    <source>
        <dbReference type="Proteomes" id="UP001303046"/>
    </source>
</evidence>
<proteinExistence type="predicted"/>
<reference evidence="1 2" key="1">
    <citation type="submission" date="2023-08" db="EMBL/GenBank/DDBJ databases">
        <title>A Necator americanus chromosomal reference genome.</title>
        <authorList>
            <person name="Ilik V."/>
            <person name="Petrzelkova K.J."/>
            <person name="Pardy F."/>
            <person name="Fuh T."/>
            <person name="Niatou-Singa F.S."/>
            <person name="Gouil Q."/>
            <person name="Baker L."/>
            <person name="Ritchie M.E."/>
            <person name="Jex A.R."/>
            <person name="Gazzola D."/>
            <person name="Li H."/>
            <person name="Toshio Fujiwara R."/>
            <person name="Zhan B."/>
            <person name="Aroian R.V."/>
            <person name="Pafco B."/>
            <person name="Schwarz E.M."/>
        </authorList>
    </citation>
    <scope>NUCLEOTIDE SEQUENCE [LARGE SCALE GENOMIC DNA]</scope>
    <source>
        <strain evidence="1 2">Aroian</strain>
        <tissue evidence="1">Whole animal</tissue>
    </source>
</reference>
<evidence type="ECO:0000313" key="1">
    <source>
        <dbReference type="EMBL" id="KAK6761990.1"/>
    </source>
</evidence>
<name>A0ABR1EH17_NECAM</name>
<protein>
    <submittedName>
        <fullName evidence="1">Uncharacterized protein</fullName>
    </submittedName>
</protein>
<accession>A0ABR1EH17</accession>
<keyword evidence="2" id="KW-1185">Reference proteome</keyword>
<sequence>MACHLESTSGHVNLQESHYLRLFPTEDLVGVHGYSQEQIAKFKFERKKWKTAASGKLSRHRGTKHAGEYSPPSIIMCPICRENVNNASKKRNAYLPVLHYNTKYKESRCRVSRAARETAQALHGQHKMTVEMDPCWVDKIQRKIYVSSLTQRKESRCESMDGGRCVWTTHST</sequence>
<dbReference type="EMBL" id="JAVFWL010000006">
    <property type="protein sequence ID" value="KAK6761990.1"/>
    <property type="molecule type" value="Genomic_DNA"/>
</dbReference>
<gene>
    <name evidence="1" type="primary">Necator_chrX.g23072</name>
    <name evidence="1" type="ORF">RB195_022909</name>
</gene>